<reference evidence="1 2" key="1">
    <citation type="submission" date="2017-03" db="EMBL/GenBank/DDBJ databases">
        <title>Genome Survey of Euroglyphus maynei.</title>
        <authorList>
            <person name="Arlian L.G."/>
            <person name="Morgan M.S."/>
            <person name="Rider S.D."/>
        </authorList>
    </citation>
    <scope>NUCLEOTIDE SEQUENCE [LARGE SCALE GENOMIC DNA]</scope>
    <source>
        <strain evidence="1">Arlian Lab</strain>
        <tissue evidence="1">Whole body</tissue>
    </source>
</reference>
<dbReference type="Proteomes" id="UP000194236">
    <property type="component" value="Unassembled WGS sequence"/>
</dbReference>
<gene>
    <name evidence="1" type="ORF">BLA29_010825</name>
</gene>
<name>A0A1Y3B6L4_EURMA</name>
<accession>A0A1Y3B6L4</accession>
<evidence type="ECO:0000313" key="1">
    <source>
        <dbReference type="EMBL" id="OTF76462.1"/>
    </source>
</evidence>
<sequence>MVSVKVVSVMMMMKHQMHHHLLLVRLHHYLLVVLAQLIKMRKVPMRNIQLLLN</sequence>
<evidence type="ECO:0000313" key="2">
    <source>
        <dbReference type="Proteomes" id="UP000194236"/>
    </source>
</evidence>
<proteinExistence type="predicted"/>
<dbReference type="EMBL" id="MUJZ01037377">
    <property type="protein sequence ID" value="OTF76462.1"/>
    <property type="molecule type" value="Genomic_DNA"/>
</dbReference>
<protein>
    <submittedName>
        <fullName evidence="1">Uncharacterized protein</fullName>
    </submittedName>
</protein>
<keyword evidence="2" id="KW-1185">Reference proteome</keyword>
<comment type="caution">
    <text evidence="1">The sequence shown here is derived from an EMBL/GenBank/DDBJ whole genome shotgun (WGS) entry which is preliminary data.</text>
</comment>
<organism evidence="1 2">
    <name type="scientific">Euroglyphus maynei</name>
    <name type="common">Mayne's house dust mite</name>
    <dbReference type="NCBI Taxonomy" id="6958"/>
    <lineage>
        <taxon>Eukaryota</taxon>
        <taxon>Metazoa</taxon>
        <taxon>Ecdysozoa</taxon>
        <taxon>Arthropoda</taxon>
        <taxon>Chelicerata</taxon>
        <taxon>Arachnida</taxon>
        <taxon>Acari</taxon>
        <taxon>Acariformes</taxon>
        <taxon>Sarcoptiformes</taxon>
        <taxon>Astigmata</taxon>
        <taxon>Psoroptidia</taxon>
        <taxon>Analgoidea</taxon>
        <taxon>Pyroglyphidae</taxon>
        <taxon>Pyroglyphinae</taxon>
        <taxon>Euroglyphus</taxon>
    </lineage>
</organism>
<dbReference type="AlphaFoldDB" id="A0A1Y3B6L4"/>